<reference evidence="2 3" key="1">
    <citation type="submission" date="2023-03" db="EMBL/GenBank/DDBJ databases">
        <title>Genome insight into feeding habits of ladybird beetles.</title>
        <authorList>
            <person name="Li H.-S."/>
            <person name="Huang Y.-H."/>
            <person name="Pang H."/>
        </authorList>
    </citation>
    <scope>NUCLEOTIDE SEQUENCE [LARGE SCALE GENOMIC DNA]</scope>
    <source>
        <strain evidence="2">SYSU_2023b</strain>
        <tissue evidence="2">Whole body</tissue>
    </source>
</reference>
<comment type="caution">
    <text evidence="2">The sequence shown here is derived from an EMBL/GenBank/DDBJ whole genome shotgun (WGS) entry which is preliminary data.</text>
</comment>
<proteinExistence type="predicted"/>
<keyword evidence="3" id="KW-1185">Reference proteome</keyword>
<dbReference type="Proteomes" id="UP001431783">
    <property type="component" value="Unassembled WGS sequence"/>
</dbReference>
<organism evidence="2 3">
    <name type="scientific">Henosepilachna vigintioctopunctata</name>
    <dbReference type="NCBI Taxonomy" id="420089"/>
    <lineage>
        <taxon>Eukaryota</taxon>
        <taxon>Metazoa</taxon>
        <taxon>Ecdysozoa</taxon>
        <taxon>Arthropoda</taxon>
        <taxon>Hexapoda</taxon>
        <taxon>Insecta</taxon>
        <taxon>Pterygota</taxon>
        <taxon>Neoptera</taxon>
        <taxon>Endopterygota</taxon>
        <taxon>Coleoptera</taxon>
        <taxon>Polyphaga</taxon>
        <taxon>Cucujiformia</taxon>
        <taxon>Coccinelloidea</taxon>
        <taxon>Coccinellidae</taxon>
        <taxon>Epilachninae</taxon>
        <taxon>Epilachnini</taxon>
        <taxon>Henosepilachna</taxon>
    </lineage>
</organism>
<dbReference type="AlphaFoldDB" id="A0AAW1VIQ1"/>
<feature type="region of interest" description="Disordered" evidence="1">
    <location>
        <begin position="49"/>
        <end position="84"/>
    </location>
</feature>
<feature type="compositionally biased region" description="Polar residues" evidence="1">
    <location>
        <begin position="54"/>
        <end position="65"/>
    </location>
</feature>
<evidence type="ECO:0000313" key="3">
    <source>
        <dbReference type="Proteomes" id="UP001431783"/>
    </source>
</evidence>
<sequence>MINIEEEKKYTSAILDGVVHLFQTGVDIDKFMEQLCIKLGRKKQVLQAVKEPTRNTNKRQVNEHNYTIPKKNSEDEGNNNRTNA</sequence>
<dbReference type="EMBL" id="JARQZJ010000134">
    <property type="protein sequence ID" value="KAK9892397.1"/>
    <property type="molecule type" value="Genomic_DNA"/>
</dbReference>
<evidence type="ECO:0000256" key="1">
    <source>
        <dbReference type="SAM" id="MobiDB-lite"/>
    </source>
</evidence>
<gene>
    <name evidence="2" type="ORF">WA026_019848</name>
</gene>
<protein>
    <submittedName>
        <fullName evidence="2">Uncharacterized protein</fullName>
    </submittedName>
</protein>
<accession>A0AAW1VIQ1</accession>
<evidence type="ECO:0000313" key="2">
    <source>
        <dbReference type="EMBL" id="KAK9892397.1"/>
    </source>
</evidence>
<name>A0AAW1VIQ1_9CUCU</name>